<protein>
    <recommendedName>
        <fullName evidence="3">SHSP domain-containing protein</fullName>
    </recommendedName>
</protein>
<dbReference type="InterPro" id="IPR002068">
    <property type="entry name" value="A-crystallin/Hsp20_dom"/>
</dbReference>
<dbReference type="AlphaFoldDB" id="A0A1G2B2I6"/>
<evidence type="ECO:0000256" key="1">
    <source>
        <dbReference type="PROSITE-ProRule" id="PRU00285"/>
    </source>
</evidence>
<feature type="domain" description="SHSP" evidence="3">
    <location>
        <begin position="20"/>
        <end position="133"/>
    </location>
</feature>
<name>A0A1G2B2I6_9BACT</name>
<reference evidence="4 5" key="1">
    <citation type="journal article" date="2016" name="Nat. Commun.">
        <title>Thousands of microbial genomes shed light on interconnected biogeochemical processes in an aquifer system.</title>
        <authorList>
            <person name="Anantharaman K."/>
            <person name="Brown C.T."/>
            <person name="Hug L.A."/>
            <person name="Sharon I."/>
            <person name="Castelle C.J."/>
            <person name="Probst A.J."/>
            <person name="Thomas B.C."/>
            <person name="Singh A."/>
            <person name="Wilkins M.J."/>
            <person name="Karaoz U."/>
            <person name="Brodie E.L."/>
            <person name="Williams K.H."/>
            <person name="Hubbard S.S."/>
            <person name="Banfield J.F."/>
        </authorList>
    </citation>
    <scope>NUCLEOTIDE SEQUENCE [LARGE SCALE GENOMIC DNA]</scope>
</reference>
<dbReference type="InterPro" id="IPR008978">
    <property type="entry name" value="HSP20-like_chaperone"/>
</dbReference>
<comment type="similarity">
    <text evidence="1 2">Belongs to the small heat shock protein (HSP20) family.</text>
</comment>
<dbReference type="STRING" id="1798542.A3F54_03105"/>
<dbReference type="Proteomes" id="UP000176952">
    <property type="component" value="Unassembled WGS sequence"/>
</dbReference>
<evidence type="ECO:0000313" key="4">
    <source>
        <dbReference type="EMBL" id="OGY82400.1"/>
    </source>
</evidence>
<dbReference type="Pfam" id="PF00011">
    <property type="entry name" value="HSP20"/>
    <property type="match status" value="1"/>
</dbReference>
<evidence type="ECO:0000256" key="2">
    <source>
        <dbReference type="RuleBase" id="RU003616"/>
    </source>
</evidence>
<dbReference type="Gene3D" id="2.60.40.790">
    <property type="match status" value="1"/>
</dbReference>
<organism evidence="4 5">
    <name type="scientific">Candidatus Kerfeldbacteria bacterium RIFCSPHIGHO2_12_FULL_48_17</name>
    <dbReference type="NCBI Taxonomy" id="1798542"/>
    <lineage>
        <taxon>Bacteria</taxon>
        <taxon>Candidatus Kerfeldiibacteriota</taxon>
    </lineage>
</organism>
<dbReference type="SUPFAM" id="SSF49764">
    <property type="entry name" value="HSP20-like chaperones"/>
    <property type="match status" value="1"/>
</dbReference>
<sequence length="133" mass="15091">MKWNPWNEFSDMEKFIGFPGFSQNFTLALDVYDKDDKIVVEAPLAGIDPEKVQIAIENDILTIEGTVEKKNEIDEKNYYRKEVRSGSFHRSIALPTSVEGDQAEAQYKDGILQVTIPKAAKSTPRTIKVKNIK</sequence>
<dbReference type="CDD" id="cd06464">
    <property type="entry name" value="ACD_sHsps-like"/>
    <property type="match status" value="1"/>
</dbReference>
<evidence type="ECO:0000313" key="5">
    <source>
        <dbReference type="Proteomes" id="UP000176952"/>
    </source>
</evidence>
<gene>
    <name evidence="4" type="ORF">A3F54_03105</name>
</gene>
<dbReference type="EMBL" id="MHKD01000029">
    <property type="protein sequence ID" value="OGY82400.1"/>
    <property type="molecule type" value="Genomic_DNA"/>
</dbReference>
<evidence type="ECO:0000259" key="3">
    <source>
        <dbReference type="PROSITE" id="PS01031"/>
    </source>
</evidence>
<accession>A0A1G2B2I6</accession>
<comment type="caution">
    <text evidence="4">The sequence shown here is derived from an EMBL/GenBank/DDBJ whole genome shotgun (WGS) entry which is preliminary data.</text>
</comment>
<dbReference type="PROSITE" id="PS01031">
    <property type="entry name" value="SHSP"/>
    <property type="match status" value="1"/>
</dbReference>
<proteinExistence type="inferred from homology"/>
<dbReference type="PANTHER" id="PTHR11527">
    <property type="entry name" value="HEAT-SHOCK PROTEIN 20 FAMILY MEMBER"/>
    <property type="match status" value="1"/>
</dbReference>
<dbReference type="InterPro" id="IPR031107">
    <property type="entry name" value="Small_HSP"/>
</dbReference>